<keyword evidence="1" id="KW-0732">Signal</keyword>
<dbReference type="RefSeq" id="WP_199601582.1">
    <property type="nucleotide sequence ID" value="NZ_JAEHJZ010000038.1"/>
</dbReference>
<evidence type="ECO:0000256" key="1">
    <source>
        <dbReference type="SAM" id="SignalP"/>
    </source>
</evidence>
<feature type="domain" description="PcRGLX/YetA-like N-terminal RIFT barrel" evidence="2">
    <location>
        <begin position="34"/>
        <end position="84"/>
    </location>
</feature>
<dbReference type="EMBL" id="JAEHJZ010000038">
    <property type="protein sequence ID" value="MBJ7882120.1"/>
    <property type="molecule type" value="Genomic_DNA"/>
</dbReference>
<dbReference type="Proteomes" id="UP000662373">
    <property type="component" value="Unassembled WGS sequence"/>
</dbReference>
<gene>
    <name evidence="3" type="ORF">JEM65_15910</name>
</gene>
<feature type="signal peptide" evidence="1">
    <location>
        <begin position="1"/>
        <end position="19"/>
    </location>
</feature>
<dbReference type="AlphaFoldDB" id="A0A934NDW9"/>
<comment type="caution">
    <text evidence="3">The sequence shown here is derived from an EMBL/GenBank/DDBJ whole genome shotgun (WGS) entry which is preliminary data.</text>
</comment>
<organism evidence="3 4">
    <name type="scientific">Gelidibacter salicanalis</name>
    <dbReference type="NCBI Taxonomy" id="291193"/>
    <lineage>
        <taxon>Bacteria</taxon>
        <taxon>Pseudomonadati</taxon>
        <taxon>Bacteroidota</taxon>
        <taxon>Flavobacteriia</taxon>
        <taxon>Flavobacteriales</taxon>
        <taxon>Flavobacteriaceae</taxon>
        <taxon>Gelidibacter</taxon>
    </lineage>
</organism>
<evidence type="ECO:0000313" key="4">
    <source>
        <dbReference type="Proteomes" id="UP000662373"/>
    </source>
</evidence>
<reference evidence="3 4" key="1">
    <citation type="submission" date="2020-09" db="EMBL/GenBank/DDBJ databases">
        <title>Draft genome of Gelidibacter salicanalis PAMC21136.</title>
        <authorList>
            <person name="Park H."/>
        </authorList>
    </citation>
    <scope>NUCLEOTIDE SEQUENCE [LARGE SCALE GENOMIC DNA]</scope>
    <source>
        <strain evidence="3 4">PAMC21136</strain>
    </source>
</reference>
<sequence length="238" mass="26921">MKTKIILLLALIVTINIHAATQKQLPIKIENNQSGAPITLGIPFPKGELFSVDNVRMLNSKGKEILSQTTEVTTWEPADSSIKWIWVFFFADEASDYTLEYGEDIYPMEPESRIISANNMRPRGGITVDTGVLKFNINKKGHGFLDEVFIDLNKDKNYSEDELIASAPEDYRGTFLDILDDSGIDLSKAVVNTVFREKGSGALHTIFRVEGTYKYNEEDNNNAPYYYKNPCLCRSKLY</sequence>
<keyword evidence="4" id="KW-1185">Reference proteome</keyword>
<name>A0A934NDW9_9FLAO</name>
<evidence type="ECO:0000259" key="2">
    <source>
        <dbReference type="Pfam" id="PF19501"/>
    </source>
</evidence>
<protein>
    <recommendedName>
        <fullName evidence="2">PcRGLX/YetA-like N-terminal RIFT barrel domain-containing protein</fullName>
    </recommendedName>
</protein>
<proteinExistence type="predicted"/>
<dbReference type="InterPro" id="IPR048329">
    <property type="entry name" value="PcRGLX_1st"/>
</dbReference>
<evidence type="ECO:0000313" key="3">
    <source>
        <dbReference type="EMBL" id="MBJ7882120.1"/>
    </source>
</evidence>
<accession>A0A934NDW9</accession>
<feature type="chain" id="PRO_5038014553" description="PcRGLX/YetA-like N-terminal RIFT barrel domain-containing protein" evidence="1">
    <location>
        <begin position="20"/>
        <end position="238"/>
    </location>
</feature>
<dbReference type="Pfam" id="PF19501">
    <property type="entry name" value="PcRGLX_1st"/>
    <property type="match status" value="1"/>
</dbReference>